<sequence length="499" mass="56444">MGRVQAIESRALQSRMTPELIRTLLIRRDSRRWARHTVEHSRPRDEQQRVSTALLPGDGARLARLWVAEIFTPLDFPNISKQLDVLSGRSREMGAFRDYAEEFRKARRASIAGWITLPSFKRRGSRYFNPNAMVEKLPPGVEHVGFRLTMVTPSVAAIVAELTYSEDFSRRFGRLANRHYQTWAESRPGGGFVLHGVERQKERAAFEWRSQRVAEASGLLAKHFPGFFAREEGVNHPAVELILTAGFLPWNYMAPNRGSRYRALGLDGVLGPQWVCGRATALRAKLADIPTDRMWGSVDTLVFAAREDEIDSDPPLGFRLRPNQHDFEALGFLGDTVEPFALRWALYRLVVRSGERFNGLRDGIALRVSKATSKDFLRLRDDLLRLGVENGHAIGEIVEYANSDRDWNFELQDFSGSFPPGYPPSATIDSLGEFVKLNLLREADRLVRTEGEFRDLMSTSAEMTNAAFNARLQGKFYILAILSLVVALVALYVSYLSLK</sequence>
<gene>
    <name evidence="2" type="ORF">GCM10023235_50900</name>
</gene>
<proteinExistence type="predicted"/>
<dbReference type="Proteomes" id="UP001501752">
    <property type="component" value="Unassembled WGS sequence"/>
</dbReference>
<dbReference type="EMBL" id="BAABIS010000001">
    <property type="protein sequence ID" value="GAA4866301.1"/>
    <property type="molecule type" value="Genomic_DNA"/>
</dbReference>
<keyword evidence="1" id="KW-0812">Transmembrane</keyword>
<comment type="caution">
    <text evidence="2">The sequence shown here is derived from an EMBL/GenBank/DDBJ whole genome shotgun (WGS) entry which is preliminary data.</text>
</comment>
<evidence type="ECO:0000313" key="3">
    <source>
        <dbReference type="Proteomes" id="UP001501752"/>
    </source>
</evidence>
<keyword evidence="3" id="KW-1185">Reference proteome</keyword>
<keyword evidence="1" id="KW-1133">Transmembrane helix</keyword>
<protein>
    <submittedName>
        <fullName evidence="2">Uncharacterized protein</fullName>
    </submittedName>
</protein>
<keyword evidence="1" id="KW-0472">Membrane</keyword>
<reference evidence="3" key="1">
    <citation type="journal article" date="2019" name="Int. J. Syst. Evol. Microbiol.">
        <title>The Global Catalogue of Microorganisms (GCM) 10K type strain sequencing project: providing services to taxonomists for standard genome sequencing and annotation.</title>
        <authorList>
            <consortium name="The Broad Institute Genomics Platform"/>
            <consortium name="The Broad Institute Genome Sequencing Center for Infectious Disease"/>
            <person name="Wu L."/>
            <person name="Ma J."/>
        </authorList>
    </citation>
    <scope>NUCLEOTIDE SEQUENCE [LARGE SCALE GENOMIC DNA]</scope>
    <source>
        <strain evidence="3">JCM 13006</strain>
    </source>
</reference>
<accession>A0ABP9E5B1</accession>
<organism evidence="2 3">
    <name type="scientific">Kitasatospora terrestris</name>
    <dbReference type="NCBI Taxonomy" id="258051"/>
    <lineage>
        <taxon>Bacteria</taxon>
        <taxon>Bacillati</taxon>
        <taxon>Actinomycetota</taxon>
        <taxon>Actinomycetes</taxon>
        <taxon>Kitasatosporales</taxon>
        <taxon>Streptomycetaceae</taxon>
        <taxon>Kitasatospora</taxon>
    </lineage>
</organism>
<evidence type="ECO:0000256" key="1">
    <source>
        <dbReference type="SAM" id="Phobius"/>
    </source>
</evidence>
<feature type="transmembrane region" description="Helical" evidence="1">
    <location>
        <begin position="476"/>
        <end position="498"/>
    </location>
</feature>
<name>A0ABP9E5B1_9ACTN</name>
<evidence type="ECO:0000313" key="2">
    <source>
        <dbReference type="EMBL" id="GAA4866301.1"/>
    </source>
</evidence>